<protein>
    <submittedName>
        <fullName evidence="2">Uncharacterized protein</fullName>
    </submittedName>
</protein>
<proteinExistence type="predicted"/>
<evidence type="ECO:0000256" key="1">
    <source>
        <dbReference type="SAM" id="MobiDB-lite"/>
    </source>
</evidence>
<gene>
    <name evidence="2" type="ORF">MRATA1EN1_LOCUS20767</name>
</gene>
<feature type="region of interest" description="Disordered" evidence="1">
    <location>
        <begin position="23"/>
        <end position="43"/>
    </location>
</feature>
<name>A0ABN8ZDD0_RANTA</name>
<accession>A0ABN8ZDD0</accession>
<reference evidence="2" key="1">
    <citation type="submission" date="2023-04" db="EMBL/GenBank/DDBJ databases">
        <authorList>
            <consortium name="ELIXIR-Norway"/>
        </authorList>
    </citation>
    <scope>NUCLEOTIDE SEQUENCE [LARGE SCALE GENOMIC DNA]</scope>
</reference>
<evidence type="ECO:0000313" key="2">
    <source>
        <dbReference type="EMBL" id="CAI9171805.1"/>
    </source>
</evidence>
<evidence type="ECO:0000313" key="3">
    <source>
        <dbReference type="Proteomes" id="UP001176941"/>
    </source>
</evidence>
<keyword evidence="3" id="KW-1185">Reference proteome</keyword>
<sequence length="169" mass="19268">MCGMVPNLRLRCHVGGTLDHGILSSRLDGPQPRCRRPSGVSPQTQGISFVPSQLGFGKSVLEPSVPSTSICCTRVTFALYCLSVCNMQRKSACKRFRRPPLMNPINNCKVKQQMDLCKYDELSFRFFFPQRTPPKKNPFKLKDSRIKNFQPNGQENHESLPKSVHFEYF</sequence>
<dbReference type="Proteomes" id="UP001176941">
    <property type="component" value="Chromosome 31"/>
</dbReference>
<organism evidence="2 3">
    <name type="scientific">Rangifer tarandus platyrhynchus</name>
    <name type="common">Svalbard reindeer</name>
    <dbReference type="NCBI Taxonomy" id="3082113"/>
    <lineage>
        <taxon>Eukaryota</taxon>
        <taxon>Metazoa</taxon>
        <taxon>Chordata</taxon>
        <taxon>Craniata</taxon>
        <taxon>Vertebrata</taxon>
        <taxon>Euteleostomi</taxon>
        <taxon>Mammalia</taxon>
        <taxon>Eutheria</taxon>
        <taxon>Laurasiatheria</taxon>
        <taxon>Artiodactyla</taxon>
        <taxon>Ruminantia</taxon>
        <taxon>Pecora</taxon>
        <taxon>Cervidae</taxon>
        <taxon>Odocoileinae</taxon>
        <taxon>Rangifer</taxon>
    </lineage>
</organism>
<dbReference type="EMBL" id="OX459967">
    <property type="protein sequence ID" value="CAI9171805.1"/>
    <property type="molecule type" value="Genomic_DNA"/>
</dbReference>